<evidence type="ECO:0000256" key="4">
    <source>
        <dbReference type="PIRSR" id="PIRSR606710-2"/>
    </source>
</evidence>
<evidence type="ECO:0000313" key="6">
    <source>
        <dbReference type="EMBL" id="KFI81908.1"/>
    </source>
</evidence>
<dbReference type="Pfam" id="PF04616">
    <property type="entry name" value="Glyco_hydro_43"/>
    <property type="match status" value="1"/>
</dbReference>
<name>A0A087CF58_9BIFI</name>
<dbReference type="GO" id="GO:0005975">
    <property type="term" value="P:carbohydrate metabolic process"/>
    <property type="evidence" value="ECO:0007669"/>
    <property type="project" value="InterPro"/>
</dbReference>
<dbReference type="PANTHER" id="PTHR42812:SF14">
    <property type="entry name" value="SECRETED PROTEIN"/>
    <property type="match status" value="1"/>
</dbReference>
<dbReference type="OrthoDB" id="9763933at2"/>
<dbReference type="Proteomes" id="UP000028984">
    <property type="component" value="Unassembled WGS sequence"/>
</dbReference>
<evidence type="ECO:0000256" key="3">
    <source>
        <dbReference type="ARBA" id="ARBA00023295"/>
    </source>
</evidence>
<gene>
    <name evidence="6" type="ORF">BREU_2175</name>
</gene>
<dbReference type="STRING" id="1437610.BREU_2175"/>
<keyword evidence="2 5" id="KW-0378">Hydrolase</keyword>
<dbReference type="RefSeq" id="WP_044090151.1">
    <property type="nucleotide sequence ID" value="NZ_JDUW01000020.1"/>
</dbReference>
<keyword evidence="3 5" id="KW-0326">Glycosidase</keyword>
<evidence type="ECO:0000313" key="7">
    <source>
        <dbReference type="Proteomes" id="UP000028984"/>
    </source>
</evidence>
<evidence type="ECO:0000256" key="2">
    <source>
        <dbReference type="ARBA" id="ARBA00022801"/>
    </source>
</evidence>
<dbReference type="AlphaFoldDB" id="A0A087CF58"/>
<dbReference type="InterPro" id="IPR023296">
    <property type="entry name" value="Glyco_hydro_beta-prop_sf"/>
</dbReference>
<evidence type="ECO:0000256" key="5">
    <source>
        <dbReference type="RuleBase" id="RU361187"/>
    </source>
</evidence>
<dbReference type="GO" id="GO:0004553">
    <property type="term" value="F:hydrolase activity, hydrolyzing O-glycosyl compounds"/>
    <property type="evidence" value="ECO:0007669"/>
    <property type="project" value="InterPro"/>
</dbReference>
<comment type="similarity">
    <text evidence="1 5">Belongs to the glycosyl hydrolase 43 family.</text>
</comment>
<sequence length="291" mass="31887">MNSNEIHIRDPFVLAHDGVYYLYGTRADDVWGVMDGFDCYTSHDLDEWEGPFEVFHKPAGLDADRAYWAPECYEHDGMYYLIATLGRPDGRKGVHVLRAADPLGPFEYITQLTDPGQSCIDGTVYADQDGKNWLVYSHSLEDVPEGDMDAVLLSDDLASTTGEPVTLFKASDAPWSVPVPFAKPEFGIDGPAYFSDGPFLHRLSDGRLAMLWSSWSASGGYAVGQAVSESGELTGPWTQYAEPVLTHGGHGMLFAGFDGRTRYALHAPNDPGQERPVFLPVKESDGVLTVG</sequence>
<comment type="caution">
    <text evidence="6">The sequence shown here is derived from an EMBL/GenBank/DDBJ whole genome shotgun (WGS) entry which is preliminary data.</text>
</comment>
<dbReference type="InterPro" id="IPR006710">
    <property type="entry name" value="Glyco_hydro_43"/>
</dbReference>
<proteinExistence type="inferred from homology"/>
<dbReference type="InterPro" id="IPR051795">
    <property type="entry name" value="Glycosyl_Hydrlase_43"/>
</dbReference>
<accession>A0A087CF58</accession>
<organism evidence="6 7">
    <name type="scientific">Bifidobacterium reuteri DSM 23975</name>
    <dbReference type="NCBI Taxonomy" id="1437610"/>
    <lineage>
        <taxon>Bacteria</taxon>
        <taxon>Bacillati</taxon>
        <taxon>Actinomycetota</taxon>
        <taxon>Actinomycetes</taxon>
        <taxon>Bifidobacteriales</taxon>
        <taxon>Bifidobacteriaceae</taxon>
        <taxon>Bifidobacterium</taxon>
    </lineage>
</organism>
<dbReference type="CDD" id="cd08981">
    <property type="entry name" value="GH43_Bt1873-like"/>
    <property type="match status" value="1"/>
</dbReference>
<protein>
    <submittedName>
        <fullName evidence="6">Glycoside hydrolase</fullName>
    </submittedName>
</protein>
<dbReference type="Gene3D" id="2.115.10.20">
    <property type="entry name" value="Glycosyl hydrolase domain, family 43"/>
    <property type="match status" value="1"/>
</dbReference>
<dbReference type="SUPFAM" id="SSF75005">
    <property type="entry name" value="Arabinanase/levansucrase/invertase"/>
    <property type="match status" value="1"/>
</dbReference>
<dbReference type="EMBL" id="JGZK01000026">
    <property type="protein sequence ID" value="KFI81908.1"/>
    <property type="molecule type" value="Genomic_DNA"/>
</dbReference>
<reference evidence="6 7" key="1">
    <citation type="submission" date="2014-03" db="EMBL/GenBank/DDBJ databases">
        <title>Genomics of Bifidobacteria.</title>
        <authorList>
            <person name="Ventura M."/>
            <person name="Milani C."/>
            <person name="Lugli G.A."/>
        </authorList>
    </citation>
    <scope>NUCLEOTIDE SEQUENCE [LARGE SCALE GENOMIC DNA]</scope>
    <source>
        <strain evidence="6 7">DSM 23975</strain>
    </source>
</reference>
<dbReference type="eggNOG" id="COG3507">
    <property type="taxonomic scope" value="Bacteria"/>
</dbReference>
<feature type="site" description="Important for catalytic activity, responsible for pKa modulation of the active site Glu and correct orientation of both the proton donor and substrate" evidence="4">
    <location>
        <position position="121"/>
    </location>
</feature>
<evidence type="ECO:0000256" key="1">
    <source>
        <dbReference type="ARBA" id="ARBA00009865"/>
    </source>
</evidence>
<keyword evidence="7" id="KW-1185">Reference proteome</keyword>
<dbReference type="PANTHER" id="PTHR42812">
    <property type="entry name" value="BETA-XYLOSIDASE"/>
    <property type="match status" value="1"/>
</dbReference>